<dbReference type="Proteomes" id="UP000283090">
    <property type="component" value="Unassembled WGS sequence"/>
</dbReference>
<accession>A0A437A7S6</accession>
<dbReference type="EMBL" id="SAEB01000003">
    <property type="protein sequence ID" value="RVD87192.1"/>
    <property type="molecule type" value="Genomic_DNA"/>
</dbReference>
<evidence type="ECO:0000256" key="1">
    <source>
        <dbReference type="SAM" id="SignalP"/>
    </source>
</evidence>
<keyword evidence="1" id="KW-0732">Signal</keyword>
<evidence type="ECO:0000313" key="2">
    <source>
        <dbReference type="EMBL" id="RVD87192.1"/>
    </source>
</evidence>
<dbReference type="RefSeq" id="XP_067492736.1">
    <property type="nucleotide sequence ID" value="XM_067630054.1"/>
</dbReference>
<organism evidence="2 3">
    <name type="scientific">Arthrobotrys flagrans</name>
    <name type="common">Nematode-trapping fungus</name>
    <name type="synonym">Trichothecium flagrans</name>
    <dbReference type="NCBI Taxonomy" id="97331"/>
    <lineage>
        <taxon>Eukaryota</taxon>
        <taxon>Fungi</taxon>
        <taxon>Dikarya</taxon>
        <taxon>Ascomycota</taxon>
        <taxon>Pezizomycotina</taxon>
        <taxon>Orbiliomycetes</taxon>
        <taxon>Orbiliales</taxon>
        <taxon>Orbiliaceae</taxon>
        <taxon>Arthrobotrys</taxon>
    </lineage>
</organism>
<feature type="chain" id="PRO_5019496531" description="Cyanovirin-N domain-containing protein" evidence="1">
    <location>
        <begin position="19"/>
        <end position="173"/>
    </location>
</feature>
<feature type="signal peptide" evidence="1">
    <location>
        <begin position="1"/>
        <end position="18"/>
    </location>
</feature>
<dbReference type="AlphaFoldDB" id="A0A437A7S6"/>
<protein>
    <recommendedName>
        <fullName evidence="4">Cyanovirin-N domain-containing protein</fullName>
    </recommendedName>
</protein>
<dbReference type="OrthoDB" id="5322964at2759"/>
<dbReference type="VEuPathDB" id="FungiDB:DFL_001435"/>
<comment type="caution">
    <text evidence="2">The sequence shown here is derived from an EMBL/GenBank/DDBJ whole genome shotgun (WGS) entry which is preliminary data.</text>
</comment>
<dbReference type="GeneID" id="93583746"/>
<gene>
    <name evidence="2" type="ORF">DFL_001435</name>
</gene>
<sequence>MLFSKIIVVLGVVATASAHIIPSKVLKNKLAKKTHPEKRTITGNFNLKVVGGSHNGEWLLGKFDTTGAFGPGPVDVVECWLGIGGRLECTAAIPGVLGWDDLAWAFFDNTSAEITGCSFNGTDFLVGCTATYDGNTYDRFGTAEDGEVWAMGNESTDWGVYGGEEIFFQGFNA</sequence>
<proteinExistence type="predicted"/>
<keyword evidence="3" id="KW-1185">Reference proteome</keyword>
<evidence type="ECO:0008006" key="4">
    <source>
        <dbReference type="Google" id="ProtNLM"/>
    </source>
</evidence>
<evidence type="ECO:0000313" key="3">
    <source>
        <dbReference type="Proteomes" id="UP000283090"/>
    </source>
</evidence>
<reference evidence="2 3" key="1">
    <citation type="submission" date="2019-01" db="EMBL/GenBank/DDBJ databases">
        <title>Intercellular communication is required for trap formation in the nematode-trapping fungus Duddingtonia flagrans.</title>
        <authorList>
            <person name="Youssar L."/>
            <person name="Wernet V."/>
            <person name="Hensel N."/>
            <person name="Hildebrandt H.-G."/>
            <person name="Fischer R."/>
        </authorList>
    </citation>
    <scope>NUCLEOTIDE SEQUENCE [LARGE SCALE GENOMIC DNA]</scope>
    <source>
        <strain evidence="2 3">CBS H-5679</strain>
    </source>
</reference>
<name>A0A437A7S6_ARTFL</name>